<keyword evidence="1" id="KW-0732">Signal</keyword>
<feature type="signal peptide" evidence="1">
    <location>
        <begin position="1"/>
        <end position="20"/>
    </location>
</feature>
<protein>
    <recommendedName>
        <fullName evidence="4">DUF1748-domain-containing protein</fullName>
    </recommendedName>
</protein>
<feature type="chain" id="PRO_5012017602" description="DUF1748-domain-containing protein" evidence="1">
    <location>
        <begin position="21"/>
        <end position="72"/>
    </location>
</feature>
<gene>
    <name evidence="2" type="ORF">BZG36_02023</name>
</gene>
<dbReference type="Proteomes" id="UP000242875">
    <property type="component" value="Unassembled WGS sequence"/>
</dbReference>
<dbReference type="Pfam" id="PF08520">
    <property type="entry name" value="Mitofissin"/>
    <property type="match status" value="1"/>
</dbReference>
<organism evidence="2 3">
    <name type="scientific">Bifiguratus adelaidae</name>
    <dbReference type="NCBI Taxonomy" id="1938954"/>
    <lineage>
        <taxon>Eukaryota</taxon>
        <taxon>Fungi</taxon>
        <taxon>Fungi incertae sedis</taxon>
        <taxon>Mucoromycota</taxon>
        <taxon>Mucoromycotina</taxon>
        <taxon>Endogonomycetes</taxon>
        <taxon>Endogonales</taxon>
        <taxon>Endogonales incertae sedis</taxon>
        <taxon>Bifiguratus</taxon>
    </lineage>
</organism>
<dbReference type="InterPro" id="IPR013726">
    <property type="entry name" value="Mitofissin"/>
</dbReference>
<dbReference type="AlphaFoldDB" id="A0A261Y213"/>
<comment type="caution">
    <text evidence="2">The sequence shown here is derived from an EMBL/GenBank/DDBJ whole genome shotgun (WGS) entry which is preliminary data.</text>
</comment>
<dbReference type="PANTHER" id="PTHR28075">
    <property type="entry name" value="CHROMOSOME 16, WHOLE GENOME SHOTGUN SEQUENCE"/>
    <property type="match status" value="1"/>
</dbReference>
<sequence length="72" mass="8271">MFGRVLHLAADAILISAVLAGIKRSTGLTVATSKIENRDLRLAVERYLEIGEWVIDMSTVFMNRTRYFERKR</sequence>
<keyword evidence="3" id="KW-1185">Reference proteome</keyword>
<dbReference type="GO" id="GO:0005737">
    <property type="term" value="C:cytoplasm"/>
    <property type="evidence" value="ECO:0007669"/>
    <property type="project" value="TreeGrafter"/>
</dbReference>
<evidence type="ECO:0000313" key="3">
    <source>
        <dbReference type="Proteomes" id="UP000242875"/>
    </source>
</evidence>
<evidence type="ECO:0000256" key="1">
    <source>
        <dbReference type="SAM" id="SignalP"/>
    </source>
</evidence>
<dbReference type="EMBL" id="MVBO01000034">
    <property type="protein sequence ID" value="OZJ04640.1"/>
    <property type="molecule type" value="Genomic_DNA"/>
</dbReference>
<reference evidence="2 3" key="1">
    <citation type="journal article" date="2017" name="Mycologia">
        <title>Bifiguratus adelaidae, gen. et sp. nov., a new member of Mucoromycotina in endophytic and soil-dwelling habitats.</title>
        <authorList>
            <person name="Torres-Cruz T.J."/>
            <person name="Billingsley Tobias T.L."/>
            <person name="Almatruk M."/>
            <person name="Hesse C."/>
            <person name="Kuske C.R."/>
            <person name="Desiro A."/>
            <person name="Benucci G.M."/>
            <person name="Bonito G."/>
            <person name="Stajich J.E."/>
            <person name="Dunlap C."/>
            <person name="Arnold A.E."/>
            <person name="Porras-Alfaro A."/>
        </authorList>
    </citation>
    <scope>NUCLEOTIDE SEQUENCE [LARGE SCALE GENOMIC DNA]</scope>
    <source>
        <strain evidence="2 3">AZ0501</strain>
    </source>
</reference>
<accession>A0A261Y213</accession>
<name>A0A261Y213_9FUNG</name>
<proteinExistence type="predicted"/>
<evidence type="ECO:0000313" key="2">
    <source>
        <dbReference type="EMBL" id="OZJ04640.1"/>
    </source>
</evidence>
<evidence type="ECO:0008006" key="4">
    <source>
        <dbReference type="Google" id="ProtNLM"/>
    </source>
</evidence>
<dbReference type="OrthoDB" id="16824at2759"/>
<dbReference type="PANTHER" id="PTHR28075:SF1">
    <property type="entry name" value="DUF1748-DOMAIN-CONTAINING PROTEIN"/>
    <property type="match status" value="1"/>
</dbReference>